<accession>A6K363</accession>
<organism evidence="1 2">
    <name type="scientific">Rattus norvegicus</name>
    <name type="common">Rat</name>
    <dbReference type="NCBI Taxonomy" id="10116"/>
    <lineage>
        <taxon>Eukaryota</taxon>
        <taxon>Metazoa</taxon>
        <taxon>Chordata</taxon>
        <taxon>Craniata</taxon>
        <taxon>Vertebrata</taxon>
        <taxon>Euteleostomi</taxon>
        <taxon>Mammalia</taxon>
        <taxon>Eutheria</taxon>
        <taxon>Euarchontoglires</taxon>
        <taxon>Glires</taxon>
        <taxon>Rodentia</taxon>
        <taxon>Myomorpha</taxon>
        <taxon>Muroidea</taxon>
        <taxon>Muridae</taxon>
        <taxon>Murinae</taxon>
        <taxon>Rattus</taxon>
    </lineage>
</organism>
<evidence type="ECO:0000313" key="2">
    <source>
        <dbReference type="Proteomes" id="UP000234681"/>
    </source>
</evidence>
<proteinExistence type="predicted"/>
<protein>
    <submittedName>
        <fullName evidence="1">RCG52053</fullName>
    </submittedName>
</protein>
<gene>
    <name evidence="1" type="ORF">rCG_52053</name>
</gene>
<evidence type="ECO:0000313" key="1">
    <source>
        <dbReference type="EMBL" id="EDL85637.1"/>
    </source>
</evidence>
<dbReference type="EMBL" id="CH474015">
    <property type="protein sequence ID" value="EDL85637.1"/>
    <property type="molecule type" value="Genomic_DNA"/>
</dbReference>
<sequence length="15" mass="1787">MVPTQVFCFLVRFSL</sequence>
<dbReference type="Proteomes" id="UP000234681">
    <property type="component" value="Chromosome 2"/>
</dbReference>
<reference evidence="1 2" key="1">
    <citation type="submission" date="2005-09" db="EMBL/GenBank/DDBJ databases">
        <authorList>
            <person name="Mural R.J."/>
            <person name="Li P.W."/>
            <person name="Adams M.D."/>
            <person name="Amanatides P.G."/>
            <person name="Baden-Tillson H."/>
            <person name="Barnstead M."/>
            <person name="Chin S.H."/>
            <person name="Dew I."/>
            <person name="Evans C.A."/>
            <person name="Ferriera S."/>
            <person name="Flanigan M."/>
            <person name="Fosler C."/>
            <person name="Glodek A."/>
            <person name="Gu Z."/>
            <person name="Holt R.A."/>
            <person name="Jennings D."/>
            <person name="Kraft C.L."/>
            <person name="Lu F."/>
            <person name="Nguyen T."/>
            <person name="Nusskern D.R."/>
            <person name="Pfannkoch C.M."/>
            <person name="Sitter C."/>
            <person name="Sutton G.G."/>
            <person name="Venter J.C."/>
            <person name="Wang Z."/>
            <person name="Woodage T."/>
            <person name="Zheng X.H."/>
            <person name="Zhong F."/>
        </authorList>
    </citation>
    <scope>NUCLEOTIDE SEQUENCE [LARGE SCALE GENOMIC DNA]</scope>
    <source>
        <strain>BN</strain>
        <strain evidence="2">Sprague-Dawley</strain>
    </source>
</reference>
<name>A6K363_RAT</name>